<dbReference type="InterPro" id="IPR036249">
    <property type="entry name" value="Thioredoxin-like_sf"/>
</dbReference>
<name>A0ABT4VQ86_9HYPH</name>
<dbReference type="InterPro" id="IPR047047">
    <property type="entry name" value="GST_Omega-like_C"/>
</dbReference>
<dbReference type="PANTHER" id="PTHR32419:SF6">
    <property type="entry name" value="GLUTATHIONE S-TRANSFERASE OMEGA-LIKE 1-RELATED"/>
    <property type="match status" value="1"/>
</dbReference>
<dbReference type="RefSeq" id="WP_271090676.1">
    <property type="nucleotide sequence ID" value="NZ_JAPJZH010000010.1"/>
</dbReference>
<feature type="domain" description="GST C-terminal" evidence="1">
    <location>
        <begin position="167"/>
        <end position="297"/>
    </location>
</feature>
<evidence type="ECO:0000313" key="2">
    <source>
        <dbReference type="EMBL" id="MDA4846875.1"/>
    </source>
</evidence>
<dbReference type="InterPro" id="IPR010987">
    <property type="entry name" value="Glutathione-S-Trfase_C-like"/>
</dbReference>
<dbReference type="InterPro" id="IPR036282">
    <property type="entry name" value="Glutathione-S-Trfase_C_sf"/>
</dbReference>
<protein>
    <submittedName>
        <fullName evidence="2">Glutathione S-transferase C-terminal domain-containing protein</fullName>
    </submittedName>
</protein>
<comment type="caution">
    <text evidence="2">The sequence shown here is derived from an EMBL/GenBank/DDBJ whole genome shotgun (WGS) entry which is preliminary data.</text>
</comment>
<reference evidence="2" key="1">
    <citation type="submission" date="2022-11" db="EMBL/GenBank/DDBJ databases">
        <title>Hoeflea poritis sp. nov., isolated from scleractinian coral Porites lutea.</title>
        <authorList>
            <person name="Zhang G."/>
            <person name="Wei Q."/>
            <person name="Cai L."/>
        </authorList>
    </citation>
    <scope>NUCLEOTIDE SEQUENCE</scope>
    <source>
        <strain evidence="2">E7-10</strain>
    </source>
</reference>
<gene>
    <name evidence="2" type="ORF">OOZ53_16060</name>
</gene>
<dbReference type="SFLD" id="SFLDS00019">
    <property type="entry name" value="Glutathione_Transferase_(cytos"/>
    <property type="match status" value="1"/>
</dbReference>
<keyword evidence="3" id="KW-1185">Reference proteome</keyword>
<proteinExistence type="predicted"/>
<evidence type="ECO:0000259" key="1">
    <source>
        <dbReference type="PROSITE" id="PS50405"/>
    </source>
</evidence>
<dbReference type="PANTHER" id="PTHR32419">
    <property type="entry name" value="GLUTATHIONYL-HYDROQUINONE REDUCTASE"/>
    <property type="match status" value="1"/>
</dbReference>
<dbReference type="SFLD" id="SFLDG01148">
    <property type="entry name" value="Xi_(cytGST)"/>
    <property type="match status" value="1"/>
</dbReference>
<dbReference type="SUPFAM" id="SSF52833">
    <property type="entry name" value="Thioredoxin-like"/>
    <property type="match status" value="1"/>
</dbReference>
<dbReference type="PIRSF" id="PIRSF015753">
    <property type="entry name" value="GST"/>
    <property type="match status" value="1"/>
</dbReference>
<dbReference type="Pfam" id="PF13410">
    <property type="entry name" value="GST_C_2"/>
    <property type="match status" value="1"/>
</dbReference>
<dbReference type="InterPro" id="IPR016639">
    <property type="entry name" value="GST_Omega/GSH"/>
</dbReference>
<evidence type="ECO:0000313" key="3">
    <source>
        <dbReference type="Proteomes" id="UP001148313"/>
    </source>
</evidence>
<dbReference type="SUPFAM" id="SSF47616">
    <property type="entry name" value="GST C-terminal domain-like"/>
    <property type="match status" value="1"/>
</dbReference>
<accession>A0ABT4VQ86</accession>
<dbReference type="InterPro" id="IPR004045">
    <property type="entry name" value="Glutathione_S-Trfase_N"/>
</dbReference>
<dbReference type="InterPro" id="IPR040079">
    <property type="entry name" value="Glutathione_S-Trfase"/>
</dbReference>
<sequence>MGLMLNGAYLAQDPQPDTREDGEFQRTKSTIRNWITRNGAAGPAGEGGFRPEPGRYHLFLAWNCPWAHRALLARLFKGLNDDIGVSFAAPRRTSDGWVFEKEGAFAEPLFGAAALHEIYARVSPAYTGRVTVPVLWDLERGVAVSNESADIVRMLDQSYDSGIRLYPDDLAAEIERWNERIYNTVNNGVYRAGFARTQDAYGRAVVEVFDTLDAIERQLGKTRYLTGDMFTEADLRLFPTLARFDVAYHYAFKCNIRRLQDYGNLWAYAREIYQMTGVADTVRFDIYKQGYFSPSPLRNPLGIVPAGPEVDWSRPHGRG</sequence>
<dbReference type="Gene3D" id="3.40.30.10">
    <property type="entry name" value="Glutaredoxin"/>
    <property type="match status" value="1"/>
</dbReference>
<organism evidence="2 3">
    <name type="scientific">Hoeflea poritis</name>
    <dbReference type="NCBI Taxonomy" id="2993659"/>
    <lineage>
        <taxon>Bacteria</taxon>
        <taxon>Pseudomonadati</taxon>
        <taxon>Pseudomonadota</taxon>
        <taxon>Alphaproteobacteria</taxon>
        <taxon>Hyphomicrobiales</taxon>
        <taxon>Rhizobiaceae</taxon>
        <taxon>Hoeflea</taxon>
    </lineage>
</organism>
<dbReference type="Gene3D" id="1.20.1050.10">
    <property type="match status" value="1"/>
</dbReference>
<dbReference type="Proteomes" id="UP001148313">
    <property type="component" value="Unassembled WGS sequence"/>
</dbReference>
<dbReference type="SFLD" id="SFLDG01206">
    <property type="entry name" value="Xi.1"/>
    <property type="match status" value="1"/>
</dbReference>
<dbReference type="Pfam" id="PF13409">
    <property type="entry name" value="GST_N_2"/>
    <property type="match status" value="1"/>
</dbReference>
<dbReference type="EMBL" id="JAPJZH010000010">
    <property type="protein sequence ID" value="MDA4846875.1"/>
    <property type="molecule type" value="Genomic_DNA"/>
</dbReference>
<dbReference type="PROSITE" id="PS50405">
    <property type="entry name" value="GST_CTER"/>
    <property type="match status" value="1"/>
</dbReference>
<dbReference type="CDD" id="cd03190">
    <property type="entry name" value="GST_C_Omega_like"/>
    <property type="match status" value="1"/>
</dbReference>